<feature type="transmembrane region" description="Helical" evidence="1">
    <location>
        <begin position="12"/>
        <end position="29"/>
    </location>
</feature>
<keyword evidence="1" id="KW-1133">Transmembrane helix</keyword>
<dbReference type="AlphaFoldDB" id="A0A1D7UAE6"/>
<feature type="transmembrane region" description="Helical" evidence="1">
    <location>
        <begin position="35"/>
        <end position="54"/>
    </location>
</feature>
<dbReference type="STRING" id="1526658.BHK69_09990"/>
<sequence length="129" mass="13738">MQCHVTGVPNRLLRLEGVLLGGLSVWLFASTDVSWWLFAGLILAPDLAMLGYLFGPRLGSAIYNAAHSLIGPALLGVAALASESAMTLALALIWAAHVEFDRALGYGLKYATRFADTHLGVIGSARRTE</sequence>
<gene>
    <name evidence="2" type="ORF">BHK69_09990</name>
</gene>
<feature type="transmembrane region" description="Helical" evidence="1">
    <location>
        <begin position="74"/>
        <end position="96"/>
    </location>
</feature>
<evidence type="ECO:0000313" key="2">
    <source>
        <dbReference type="EMBL" id="AOO84339.1"/>
    </source>
</evidence>
<dbReference type="InterPro" id="IPR025356">
    <property type="entry name" value="DUF4260"/>
</dbReference>
<evidence type="ECO:0000256" key="1">
    <source>
        <dbReference type="SAM" id="Phobius"/>
    </source>
</evidence>
<dbReference type="EMBL" id="CP017147">
    <property type="protein sequence ID" value="AOO84339.1"/>
    <property type="molecule type" value="Genomic_DNA"/>
</dbReference>
<accession>A0A1D7UAE6</accession>
<name>A0A1D7UAE6_9HYPH</name>
<dbReference type="OrthoDB" id="9813911at2"/>
<proteinExistence type="predicted"/>
<keyword evidence="1" id="KW-0472">Membrane</keyword>
<dbReference type="Proteomes" id="UP000094969">
    <property type="component" value="Chromosome"/>
</dbReference>
<organism evidence="2 3">
    <name type="scientific">Bosea vaviloviae</name>
    <dbReference type="NCBI Taxonomy" id="1526658"/>
    <lineage>
        <taxon>Bacteria</taxon>
        <taxon>Pseudomonadati</taxon>
        <taxon>Pseudomonadota</taxon>
        <taxon>Alphaproteobacteria</taxon>
        <taxon>Hyphomicrobiales</taxon>
        <taxon>Boseaceae</taxon>
        <taxon>Bosea</taxon>
    </lineage>
</organism>
<evidence type="ECO:0008006" key="4">
    <source>
        <dbReference type="Google" id="ProtNLM"/>
    </source>
</evidence>
<protein>
    <recommendedName>
        <fullName evidence="4">DUF4260 domain-containing protein</fullName>
    </recommendedName>
</protein>
<evidence type="ECO:0000313" key="3">
    <source>
        <dbReference type="Proteomes" id="UP000094969"/>
    </source>
</evidence>
<keyword evidence="3" id="KW-1185">Reference proteome</keyword>
<reference evidence="2 3" key="1">
    <citation type="journal article" date="2015" name="Antonie Van Leeuwenhoek">
        <title>Bosea vaviloviae sp. nov., a new species of slow-growing rhizobia isolated from nodules of the relict species Vavilovia formosa (Stev.) Fed.</title>
        <authorList>
            <person name="Safronova V.I."/>
            <person name="Kuznetsova I.G."/>
            <person name="Sazanova A.L."/>
            <person name="Kimeklis A.K."/>
            <person name="Belimov A.A."/>
            <person name="Andronov E.E."/>
            <person name="Pinaev A.G."/>
            <person name="Chizhevskaya E.P."/>
            <person name="Pukhaev A.R."/>
            <person name="Popov K.P."/>
            <person name="Willems A."/>
            <person name="Tikhonovich I.A."/>
        </authorList>
    </citation>
    <scope>NUCLEOTIDE SEQUENCE [LARGE SCALE GENOMIC DNA]</scope>
    <source>
        <strain evidence="2 3">Vaf18</strain>
    </source>
</reference>
<dbReference type="KEGG" id="bvv:BHK69_09990"/>
<keyword evidence="1" id="KW-0812">Transmembrane</keyword>
<dbReference type="Pfam" id="PF14079">
    <property type="entry name" value="DUF4260"/>
    <property type="match status" value="1"/>
</dbReference>